<dbReference type="FunFam" id="3.40.50.300:FF:000059">
    <property type="entry name" value="ABC transporter G family member 40"/>
    <property type="match status" value="1"/>
</dbReference>
<dbReference type="InterPro" id="IPR003593">
    <property type="entry name" value="AAA+_ATPase"/>
</dbReference>
<feature type="transmembrane region" description="Helical" evidence="11">
    <location>
        <begin position="595"/>
        <end position="613"/>
    </location>
</feature>
<feature type="region of interest" description="Disordered" evidence="10">
    <location>
        <begin position="1"/>
        <end position="26"/>
    </location>
</feature>
<evidence type="ECO:0000256" key="1">
    <source>
        <dbReference type="ARBA" id="ARBA00004141"/>
    </source>
</evidence>
<accession>A0ABD1ZLG2</accession>
<evidence type="ECO:0000256" key="11">
    <source>
        <dbReference type="SAM" id="Phobius"/>
    </source>
</evidence>
<dbReference type="InterPro" id="IPR013525">
    <property type="entry name" value="ABC2_TM"/>
</dbReference>
<dbReference type="Pfam" id="PF00005">
    <property type="entry name" value="ABC_tran"/>
    <property type="match status" value="2"/>
</dbReference>
<keyword evidence="7" id="KW-0067">ATP-binding</keyword>
<dbReference type="Pfam" id="PF08370">
    <property type="entry name" value="PDR_assoc"/>
    <property type="match status" value="1"/>
</dbReference>
<feature type="transmembrane region" description="Helical" evidence="11">
    <location>
        <begin position="1231"/>
        <end position="1251"/>
    </location>
</feature>
<evidence type="ECO:0000256" key="6">
    <source>
        <dbReference type="ARBA" id="ARBA00022741"/>
    </source>
</evidence>
<evidence type="ECO:0000256" key="5">
    <source>
        <dbReference type="ARBA" id="ARBA00022737"/>
    </source>
</evidence>
<evidence type="ECO:0000313" key="14">
    <source>
        <dbReference type="Proteomes" id="UP001605036"/>
    </source>
</evidence>
<keyword evidence="3" id="KW-0813">Transport</keyword>
<evidence type="ECO:0000256" key="2">
    <source>
        <dbReference type="ARBA" id="ARBA00006012"/>
    </source>
</evidence>
<feature type="transmembrane region" description="Helical" evidence="11">
    <location>
        <begin position="619"/>
        <end position="641"/>
    </location>
</feature>
<evidence type="ECO:0000313" key="13">
    <source>
        <dbReference type="EMBL" id="KAL2652291.1"/>
    </source>
</evidence>
<dbReference type="InterPro" id="IPR034003">
    <property type="entry name" value="ABCG_PDR_2"/>
</dbReference>
<feature type="region of interest" description="Disordered" evidence="10">
    <location>
        <begin position="751"/>
        <end position="786"/>
    </location>
</feature>
<dbReference type="Proteomes" id="UP001605036">
    <property type="component" value="Unassembled WGS sequence"/>
</dbReference>
<dbReference type="SMART" id="SM00382">
    <property type="entry name" value="AAA"/>
    <property type="match status" value="2"/>
</dbReference>
<evidence type="ECO:0000256" key="9">
    <source>
        <dbReference type="ARBA" id="ARBA00023136"/>
    </source>
</evidence>
<feature type="compositionally biased region" description="Low complexity" evidence="10">
    <location>
        <begin position="770"/>
        <end position="782"/>
    </location>
</feature>
<dbReference type="Gene3D" id="3.40.50.300">
    <property type="entry name" value="P-loop containing nucleotide triphosphate hydrolases"/>
    <property type="match status" value="2"/>
</dbReference>
<feature type="transmembrane region" description="Helical" evidence="11">
    <location>
        <begin position="703"/>
        <end position="729"/>
    </location>
</feature>
<evidence type="ECO:0000256" key="8">
    <source>
        <dbReference type="ARBA" id="ARBA00022989"/>
    </source>
</evidence>
<feature type="domain" description="ABC transporter" evidence="12">
    <location>
        <begin position="836"/>
        <end position="1089"/>
    </location>
</feature>
<dbReference type="GO" id="GO:0005524">
    <property type="term" value="F:ATP binding"/>
    <property type="evidence" value="ECO:0007669"/>
    <property type="project" value="UniProtKB-KW"/>
</dbReference>
<feature type="transmembrane region" description="Helical" evidence="11">
    <location>
        <begin position="1091"/>
        <end position="1109"/>
    </location>
</feature>
<comment type="subcellular location">
    <subcellularLocation>
        <location evidence="1">Membrane</location>
        <topology evidence="1">Multi-pass membrane protein</topology>
    </subcellularLocation>
</comment>
<feature type="transmembrane region" description="Helical" evidence="11">
    <location>
        <begin position="478"/>
        <end position="497"/>
    </location>
</feature>
<dbReference type="SUPFAM" id="SSF52540">
    <property type="entry name" value="P-loop containing nucleoside triphosphate hydrolases"/>
    <property type="match status" value="2"/>
</dbReference>
<evidence type="ECO:0000256" key="7">
    <source>
        <dbReference type="ARBA" id="ARBA00022840"/>
    </source>
</evidence>
<dbReference type="InterPro" id="IPR003439">
    <property type="entry name" value="ABC_transporter-like_ATP-bd"/>
</dbReference>
<dbReference type="CDD" id="cd03232">
    <property type="entry name" value="ABCG_PDR_domain2"/>
    <property type="match status" value="1"/>
</dbReference>
<gene>
    <name evidence="13" type="ORF">R1flu_020419</name>
</gene>
<dbReference type="PANTHER" id="PTHR19241">
    <property type="entry name" value="ATP-BINDING CASSETTE TRANSPORTER"/>
    <property type="match status" value="1"/>
</dbReference>
<dbReference type="InterPro" id="IPR027417">
    <property type="entry name" value="P-loop_NTPase"/>
</dbReference>
<keyword evidence="9 11" id="KW-0472">Membrane</keyword>
<feature type="transmembrane region" description="Helical" evidence="11">
    <location>
        <begin position="509"/>
        <end position="528"/>
    </location>
</feature>
<sequence length="1343" mass="150471">MGLEESQVDETEVPLEDPGVSAPTNRTGSVVETVQEILTSVFNTRSIEADDALFLSRLRSRLDKAGLRLPTVEVRFENYTVTAFGFIGRRALPTICNATLNFLESCFKFLRIPIAKKKKFRILSEVSGIIKPGRMTLVLGPSGSGKTTFLLSLAGQLNPGTSLKVSGKVTYNGCELHEFQPRKTAAYVSQQDLHLGEMTVRETLLYSARSQGFGPTSEMLRDLLEKEKEMNICPDPDVQKYMEARVTPGLADHLVTEYALKILGLESCADTLIGDSMRRGISEEQKKRVTIGEMLVGPVRTFFMDDISSGLDSSMTKQIVACLRNICHSLDNTIVISLLQPSPETFSLFDDIILLSEGQVLFHGDRADVLEFFEDCGFKCPERKPVAEFLQEVTSQKDQEQYWSNKQRAYSYVTVSQFHEAFWTKSREGIRHAKELETPYDKTKNPKSFNNYAASCKEIWNINLAKEWLLMKRNFRVYGARFTAVIIVAILASTLYFRGEMRREDLQDAHLYASSIFCGIVTMFLDAYTEVILTVYRLPVFFKLRDVLFLPAWAYSVPRVVLNIPVSMIQSILWTAVTYYTIGFSSAPERFLQQWFMYFCIHLMASSLFALIAGLCRTMILSAAAGACILLFYAVSGGFLISRTSVISWWIWTNWVSPMYFAQNGLSSVEFLEPEWNKPAANSSTRLGLEYMKASGLFPGNDWFWIAVGVVMGYSFIFQMNLFAALSWLKASKCPQSFHLDDGVNGSGIARGGKFSSERSSVGRKKMSRSRSYSSNSGSKYGLISTNQTEGEDTANAALEEYKRHLAQVCSEASVDKEISSAAKEGMIMPFRPLAMSFKNINYYFSKPTEMRREGASTARLQLLEGVTGAFRPGMLSALVGANGSGKTTLMDVLAGRKTRGHIEGEIYIAGYPKKQATFARIFGYCAQNDILSPQLTVYESFIFSAWLRLPGSVKRKAKKRFVQEIMNLVELNNIKYALVGRPGVSGLTIEQRKRLTIGVELMANPSIIFMDEPTLGMDSLAAAIVMRTVRNTVDTGRTVVCAIHQPSIDVFEAFDELLFFKTGGQIIYAGPIGKRRNKQMVDEISNPSRFLFTLMSALIFGTTFWGLGRKRDAEDDIYGVIGAIYGSTLFLGIINASIVQPTVSTERTVYYRELAAGMYSPVPYGLSQVLIEIPYCLLQSVIYSIVTYPMIGLEWSIVKFCSYLYFYFFTYLNFTYYGMLAISITPNDQLAFILATFLYGFSSLFGGFLIPKPRIPGWWTWAYWICPTAYSVYGLVVSQYGDDHQLMNLNDGNPVEVVTYIEEIWGYKHGFLPVAAGATVAFGTGFASLFVVSIKSRSFRNS</sequence>
<keyword evidence="8 11" id="KW-1133">Transmembrane helix</keyword>
<evidence type="ECO:0000256" key="10">
    <source>
        <dbReference type="SAM" id="MobiDB-lite"/>
    </source>
</evidence>
<evidence type="ECO:0000256" key="3">
    <source>
        <dbReference type="ARBA" id="ARBA00022448"/>
    </source>
</evidence>
<keyword evidence="14" id="KW-1185">Reference proteome</keyword>
<protein>
    <recommendedName>
        <fullName evidence="12">ABC transporter domain-containing protein</fullName>
    </recommendedName>
</protein>
<dbReference type="EMBL" id="JBHFFA010000001">
    <property type="protein sequence ID" value="KAL2652291.1"/>
    <property type="molecule type" value="Genomic_DNA"/>
</dbReference>
<evidence type="ECO:0000259" key="12">
    <source>
        <dbReference type="PROSITE" id="PS50893"/>
    </source>
</evidence>
<keyword evidence="5" id="KW-0677">Repeat</keyword>
<keyword evidence="6" id="KW-0547">Nucleotide-binding</keyword>
<organism evidence="13 14">
    <name type="scientific">Riccia fluitans</name>
    <dbReference type="NCBI Taxonomy" id="41844"/>
    <lineage>
        <taxon>Eukaryota</taxon>
        <taxon>Viridiplantae</taxon>
        <taxon>Streptophyta</taxon>
        <taxon>Embryophyta</taxon>
        <taxon>Marchantiophyta</taxon>
        <taxon>Marchantiopsida</taxon>
        <taxon>Marchantiidae</taxon>
        <taxon>Marchantiales</taxon>
        <taxon>Ricciaceae</taxon>
        <taxon>Riccia</taxon>
    </lineage>
</organism>
<dbReference type="InterPro" id="IPR013581">
    <property type="entry name" value="PDR_assoc"/>
</dbReference>
<feature type="transmembrane region" description="Helical" evidence="11">
    <location>
        <begin position="1311"/>
        <end position="1333"/>
    </location>
</feature>
<keyword evidence="4 11" id="KW-0812">Transmembrane</keyword>
<reference evidence="13 14" key="1">
    <citation type="submission" date="2024-09" db="EMBL/GenBank/DDBJ databases">
        <title>Chromosome-scale assembly of Riccia fluitans.</title>
        <authorList>
            <person name="Paukszto L."/>
            <person name="Sawicki J."/>
            <person name="Karawczyk K."/>
            <person name="Piernik-Szablinska J."/>
            <person name="Szczecinska M."/>
            <person name="Mazdziarz M."/>
        </authorList>
    </citation>
    <scope>NUCLEOTIDE SEQUENCE [LARGE SCALE GENOMIC DNA]</scope>
    <source>
        <strain evidence="13">Rf_01</strain>
        <tissue evidence="13">Aerial parts of the thallus</tissue>
    </source>
</reference>
<proteinExistence type="inferred from homology"/>
<dbReference type="GO" id="GO:0005886">
    <property type="term" value="C:plasma membrane"/>
    <property type="evidence" value="ECO:0007669"/>
    <property type="project" value="UniProtKB-ARBA"/>
</dbReference>
<name>A0ABD1ZLG2_9MARC</name>
<dbReference type="Pfam" id="PF01061">
    <property type="entry name" value="ABC2_membrane"/>
    <property type="match status" value="2"/>
</dbReference>
<evidence type="ECO:0000256" key="4">
    <source>
        <dbReference type="ARBA" id="ARBA00022692"/>
    </source>
</evidence>
<feature type="compositionally biased region" description="Acidic residues" evidence="10">
    <location>
        <begin position="1"/>
        <end position="15"/>
    </location>
</feature>
<feature type="transmembrane region" description="Helical" evidence="11">
    <location>
        <begin position="1118"/>
        <end position="1139"/>
    </location>
</feature>
<feature type="transmembrane region" description="Helical" evidence="11">
    <location>
        <begin position="1263"/>
        <end position="1282"/>
    </location>
</feature>
<dbReference type="FunFam" id="3.40.50.300:FF:000179">
    <property type="entry name" value="ABC transporter G family member 34"/>
    <property type="match status" value="1"/>
</dbReference>
<feature type="domain" description="ABC transporter" evidence="12">
    <location>
        <begin position="107"/>
        <end position="382"/>
    </location>
</feature>
<feature type="transmembrane region" description="Helical" evidence="11">
    <location>
        <begin position="1204"/>
        <end position="1225"/>
    </location>
</feature>
<comment type="caution">
    <text evidence="13">The sequence shown here is derived from an EMBL/GenBank/DDBJ whole genome shotgun (WGS) entry which is preliminary data.</text>
</comment>
<comment type="similarity">
    <text evidence="2">Belongs to the ABC transporter superfamily. ABCG family. PDR (TC 3.A.1.205) subfamily.</text>
</comment>
<dbReference type="PROSITE" id="PS50893">
    <property type="entry name" value="ABC_TRANSPORTER_2"/>
    <property type="match status" value="2"/>
</dbReference>